<dbReference type="FunFam" id="3.40.50.720:FF:000084">
    <property type="entry name" value="Short-chain dehydrogenase reductase"/>
    <property type="match status" value="1"/>
</dbReference>
<evidence type="ECO:0000259" key="3">
    <source>
        <dbReference type="SMART" id="SM01007"/>
    </source>
</evidence>
<organism evidence="4">
    <name type="scientific">hydrothermal vent metagenome</name>
    <dbReference type="NCBI Taxonomy" id="652676"/>
    <lineage>
        <taxon>unclassified sequences</taxon>
        <taxon>metagenomes</taxon>
        <taxon>ecological metagenomes</taxon>
    </lineage>
</organism>
<keyword evidence="2" id="KW-0560">Oxidoreductase</keyword>
<dbReference type="SUPFAM" id="SSF53639">
    <property type="entry name" value="AraD/HMP-PK domain-like"/>
    <property type="match status" value="1"/>
</dbReference>
<proteinExistence type="inferred from homology"/>
<dbReference type="Pfam" id="PF00596">
    <property type="entry name" value="Aldolase_II"/>
    <property type="match status" value="1"/>
</dbReference>
<dbReference type="GO" id="GO:0016491">
    <property type="term" value="F:oxidoreductase activity"/>
    <property type="evidence" value="ECO:0007669"/>
    <property type="project" value="UniProtKB-KW"/>
</dbReference>
<dbReference type="EMBL" id="UOFZ01000120">
    <property type="protein sequence ID" value="VAX13519.1"/>
    <property type="molecule type" value="Genomic_DNA"/>
</dbReference>
<dbReference type="InterPro" id="IPR036291">
    <property type="entry name" value="NAD(P)-bd_dom_sf"/>
</dbReference>
<dbReference type="PROSITE" id="PS00061">
    <property type="entry name" value="ADH_SHORT"/>
    <property type="match status" value="1"/>
</dbReference>
<dbReference type="InterPro" id="IPR001303">
    <property type="entry name" value="Aldolase_II/adducin_N"/>
</dbReference>
<sequence length="660" mass="72077">MENRWRDADAAACAGDLLQLRIYTSRLLGQDPDLVLHGGGNTSVKIRQPNFFGETEDLLYVKGSGWDLATIEAAGFPAVKMDTLLKMARLEQLSDTDMVRLQRTAMIDPGAPNPSVEAILHALIPFVFVDHTHADAVVTLSNTPNGEQLLHELYGERMLILPYVMPGFILAKDIYQRTRDLDWSQYDGIILLHHGVFSFADDAKTSYERMIEIVAKAEAYIEEQNATLKPGTNVEALCSEQQLLSLAAVRRRVSRIRGQASLCRLSQDPLSLNFSRQQNLTRIARQGPLTPDHVIRTKRIPALLDEDPVTAIDDFADQYRQYFEKNKSEGLTCLNPAPCWAVWPGIGTLKFANTVSALGIIDDINQHTMKGILQAEKLGGWRALPEKDIFELEYWELEQAKLKKTGQAAALQGKIALVTGAASGIGKACVESLLAQGAVVAALDINPAIETLFDSPSVVGIACDVSDRSHIQSALQRLISRFGGLDILLSNAGTFPLSARIEDLDDANWDKSIAINLSSHQRVLSACIPFLKQGVDPAVIFVASKNVPAPGPGASSYSVAKAGMTQLARVAALELAGDGIRVNILHPDAVFDTAIWTDEVLEKRARHYNLSVQEYKTKNLLKTEVRSKDVADLACALASPLFAKTTGAQIPVDGGNDRVI</sequence>
<dbReference type="InterPro" id="IPR036409">
    <property type="entry name" value="Aldolase_II/adducin_N_sf"/>
</dbReference>
<dbReference type="InterPro" id="IPR002347">
    <property type="entry name" value="SDR_fam"/>
</dbReference>
<dbReference type="Pfam" id="PF13561">
    <property type="entry name" value="adh_short_C2"/>
    <property type="match status" value="1"/>
</dbReference>
<gene>
    <name evidence="4" type="ORF">MNBD_GAMMA24-2156</name>
</gene>
<name>A0A3B1B5F6_9ZZZZ</name>
<comment type="similarity">
    <text evidence="1">Belongs to the short-chain dehydrogenases/reductases (SDR) family.</text>
</comment>
<dbReference type="Gene3D" id="3.40.225.10">
    <property type="entry name" value="Class II aldolase/adducin N-terminal domain"/>
    <property type="match status" value="1"/>
</dbReference>
<evidence type="ECO:0000256" key="1">
    <source>
        <dbReference type="ARBA" id="ARBA00006484"/>
    </source>
</evidence>
<dbReference type="NCBIfam" id="NF006196">
    <property type="entry name" value="PRK08324.2-4"/>
    <property type="match status" value="1"/>
</dbReference>
<dbReference type="Gene3D" id="3.40.50.720">
    <property type="entry name" value="NAD(P)-binding Rossmann-like Domain"/>
    <property type="match status" value="1"/>
</dbReference>
<dbReference type="PRINTS" id="PR00081">
    <property type="entry name" value="GDHRDH"/>
</dbReference>
<evidence type="ECO:0000313" key="4">
    <source>
        <dbReference type="EMBL" id="VAX13519.1"/>
    </source>
</evidence>
<feature type="domain" description="Class II aldolase/adducin N-terminal" evidence="3">
    <location>
        <begin position="20"/>
        <end position="221"/>
    </location>
</feature>
<protein>
    <submittedName>
        <fullName evidence="4">Short-chain dehydrogenase</fullName>
    </submittedName>
</protein>
<dbReference type="InterPro" id="IPR020904">
    <property type="entry name" value="Sc_DH/Rdtase_CS"/>
</dbReference>
<reference evidence="4" key="1">
    <citation type="submission" date="2018-06" db="EMBL/GenBank/DDBJ databases">
        <authorList>
            <person name="Zhirakovskaya E."/>
        </authorList>
    </citation>
    <scope>NUCLEOTIDE SEQUENCE</scope>
</reference>
<evidence type="ECO:0000256" key="2">
    <source>
        <dbReference type="ARBA" id="ARBA00023002"/>
    </source>
</evidence>
<dbReference type="PANTHER" id="PTHR24321">
    <property type="entry name" value="DEHYDROGENASES, SHORT CHAIN"/>
    <property type="match status" value="1"/>
</dbReference>
<dbReference type="SUPFAM" id="SSF51735">
    <property type="entry name" value="NAD(P)-binding Rossmann-fold domains"/>
    <property type="match status" value="1"/>
</dbReference>
<dbReference type="PANTHER" id="PTHR24321:SF14">
    <property type="entry name" value="SHORT-CHAIN TYPE DEHYDROGENASE_REDUCTASE BLR2146-RELATED"/>
    <property type="match status" value="1"/>
</dbReference>
<accession>A0A3B1B5F6</accession>
<dbReference type="SMART" id="SM01007">
    <property type="entry name" value="Aldolase_II"/>
    <property type="match status" value="1"/>
</dbReference>
<dbReference type="AlphaFoldDB" id="A0A3B1B5F6"/>